<organism evidence="2 3">
    <name type="scientific">Naumovozyma castellii</name>
    <name type="common">Yeast</name>
    <name type="synonym">Saccharomyces castellii</name>
    <dbReference type="NCBI Taxonomy" id="27288"/>
    <lineage>
        <taxon>Eukaryota</taxon>
        <taxon>Fungi</taxon>
        <taxon>Dikarya</taxon>
        <taxon>Ascomycota</taxon>
        <taxon>Saccharomycotina</taxon>
        <taxon>Saccharomycetes</taxon>
        <taxon>Saccharomycetales</taxon>
        <taxon>Saccharomycetaceae</taxon>
        <taxon>Naumovozyma</taxon>
    </lineage>
</organism>
<dbReference type="HOGENOM" id="CLU_009281_10_3_1"/>
<feature type="domain" description="Carbohydrate kinase FGGY C-terminal" evidence="1">
    <location>
        <begin position="279"/>
        <end position="462"/>
    </location>
</feature>
<evidence type="ECO:0000313" key="2">
    <source>
        <dbReference type="EMBL" id="CCC66638.1"/>
    </source>
</evidence>
<dbReference type="GO" id="GO:0019321">
    <property type="term" value="P:pentose metabolic process"/>
    <property type="evidence" value="ECO:0007669"/>
    <property type="project" value="TreeGrafter"/>
</dbReference>
<dbReference type="Gene3D" id="3.30.420.40">
    <property type="match status" value="2"/>
</dbReference>
<dbReference type="FunCoup" id="G0V5A2">
    <property type="interactions" value="39"/>
</dbReference>
<evidence type="ECO:0000313" key="3">
    <source>
        <dbReference type="Proteomes" id="UP000001640"/>
    </source>
</evidence>
<dbReference type="GO" id="GO:0005737">
    <property type="term" value="C:cytoplasm"/>
    <property type="evidence" value="ECO:0007669"/>
    <property type="project" value="TreeGrafter"/>
</dbReference>
<dbReference type="eggNOG" id="KOG2517">
    <property type="taxonomic scope" value="Eukaryota"/>
</dbReference>
<dbReference type="PANTHER" id="PTHR43435:SF1">
    <property type="entry name" value="PROTEIN MPA43"/>
    <property type="match status" value="1"/>
</dbReference>
<dbReference type="OrthoDB" id="203824at2759"/>
<dbReference type="GO" id="GO:0019150">
    <property type="term" value="F:D-ribulokinase activity"/>
    <property type="evidence" value="ECO:0007669"/>
    <property type="project" value="TreeGrafter"/>
</dbReference>
<dbReference type="InterPro" id="IPR018485">
    <property type="entry name" value="FGGY_C"/>
</dbReference>
<dbReference type="OMA" id="CIDCYAG"/>
<dbReference type="Proteomes" id="UP000001640">
    <property type="component" value="Chromosome 1"/>
</dbReference>
<protein>
    <recommendedName>
        <fullName evidence="1">Carbohydrate kinase FGGY C-terminal domain-containing protein</fullName>
    </recommendedName>
</protein>
<reference evidence="2 3" key="1">
    <citation type="journal article" date="2011" name="Proc. Natl. Acad. Sci. U.S.A.">
        <title>Evolutionary erosion of yeast sex chromosomes by mating-type switching accidents.</title>
        <authorList>
            <person name="Gordon J.L."/>
            <person name="Armisen D."/>
            <person name="Proux-Wera E."/>
            <person name="Oheigeartaigh S.S."/>
            <person name="Byrne K.P."/>
            <person name="Wolfe K.H."/>
        </authorList>
    </citation>
    <scope>NUCLEOTIDE SEQUENCE [LARGE SCALE GENOMIC DNA]</scope>
    <source>
        <strain evidence="3">ATCC 76901 / BCRC 22586 / CBS 4309 / NBRC 1992 / NRRL Y-12630</strain>
    </source>
</reference>
<name>G0V5A2_NAUCA</name>
<dbReference type="SUPFAM" id="SSF53067">
    <property type="entry name" value="Actin-like ATPase domain"/>
    <property type="match status" value="2"/>
</dbReference>
<dbReference type="RefSeq" id="XP_003673029.1">
    <property type="nucleotide sequence ID" value="XM_003672981.1"/>
</dbReference>
<evidence type="ECO:0000259" key="1">
    <source>
        <dbReference type="Pfam" id="PF02782"/>
    </source>
</evidence>
<gene>
    <name evidence="2" type="primary">NCAS0A00780</name>
    <name evidence="2" type="ordered locus">NCAS_0A00780</name>
</gene>
<dbReference type="GeneID" id="96900127"/>
<dbReference type="STRING" id="1064592.G0V5A2"/>
<proteinExistence type="predicted"/>
<dbReference type="AlphaFoldDB" id="G0V5A2"/>
<dbReference type="PANTHER" id="PTHR43435">
    <property type="entry name" value="RIBULOKINASE"/>
    <property type="match status" value="1"/>
</dbReference>
<reference key="2">
    <citation type="submission" date="2011-08" db="EMBL/GenBank/DDBJ databases">
        <title>Genome sequence of Naumovozyma castellii.</title>
        <authorList>
            <person name="Gordon J.L."/>
            <person name="Armisen D."/>
            <person name="Proux-Wera E."/>
            <person name="OhEigeartaigh S.S."/>
            <person name="Byrne K.P."/>
            <person name="Wolfe K.H."/>
        </authorList>
    </citation>
    <scope>NUCLEOTIDE SEQUENCE</scope>
    <source>
        <strain>Type strain:CBS 4309</strain>
    </source>
</reference>
<dbReference type="InParanoid" id="G0V5A2"/>
<dbReference type="InterPro" id="IPR043129">
    <property type="entry name" value="ATPase_NBD"/>
</dbReference>
<dbReference type="Pfam" id="PF02782">
    <property type="entry name" value="FGGY_C"/>
    <property type="match status" value="1"/>
</dbReference>
<accession>G0V5A2</accession>
<dbReference type="EMBL" id="HE576752">
    <property type="protein sequence ID" value="CCC66638.1"/>
    <property type="molecule type" value="Genomic_DNA"/>
</dbReference>
<dbReference type="KEGG" id="ncs:NCAS_0A00780"/>
<keyword evidence="3" id="KW-1185">Reference proteome</keyword>
<sequence length="549" mass="62359">MEIGIGIDVGSTSVRIGIFNYEDGTTIKTIVKEMLYKHEPDSKLWHYTQNAFVMRDSIFTALEELHVNSYIVKICGVSATCSMVFLQRDSPADHLRPLTIIHEETNNTDSIIFWKDHTAQPEAQRLNNKLRTANEGLSGKENKILSTLGSRSGFIGEMAIPKLSRLINLIKEGFYETPHILEVYDLHVYIAQTLAQKYDWNTVHLQNKPNVNGIGIDGELQGWDLSFYVWALPETSFPICIGPSKVINETSIVRPKSCIDCYASWFSTDACTKDDTLFMAAGTSTCCLYAMPRSALEYFGEQQQPLSLFWGPFTNVLDKDKKSSFEIGFSETGILLEKLFNKHQITASWSVAESINYVENQIAIYERKKSHSIYLEPEIYLFLKYLTLNKPSGRDTPDTPDLFGNDGVTDSTLGLIFKYIAILEYLAYQVSNLILQFQKEKIIINHLVLSGSQAQNKRLLDLILFMHDGTIDIIVPAEDWKFGAMKGAFYLGKAYFLHQSIVDFLKSRKNADQIVICTRSETSILKENSFEEQTLITAMFQNQSRSLYK</sequence>